<reference evidence="2 3" key="1">
    <citation type="submission" date="2021-01" db="EMBL/GenBank/DDBJ databases">
        <title>FDA dAtabase for Regulatory Grade micrObial Sequences (FDA-ARGOS): Supporting development and validation of Infectious Disease Dx tests.</title>
        <authorList>
            <person name="Nelson B."/>
            <person name="Plummer A."/>
            <person name="Tallon L."/>
            <person name="Sadzewicz L."/>
            <person name="Zhao X."/>
            <person name="Boylan J."/>
            <person name="Ott S."/>
            <person name="Bowen H."/>
            <person name="Vavikolanu K."/>
            <person name="Mehta A."/>
            <person name="Aluvathingal J."/>
            <person name="Nadendla S."/>
            <person name="Myers T."/>
            <person name="Yan Y."/>
            <person name="Sichtig H."/>
        </authorList>
    </citation>
    <scope>NUCLEOTIDE SEQUENCE [LARGE SCALE GENOMIC DNA]</scope>
    <source>
        <strain evidence="2 3">FDAARGOS_1161</strain>
    </source>
</reference>
<organism evidence="2 3">
    <name type="scientific">Peribacillus psychrosaccharolyticus</name>
    <name type="common">Bacillus psychrosaccharolyticus</name>
    <dbReference type="NCBI Taxonomy" id="1407"/>
    <lineage>
        <taxon>Bacteria</taxon>
        <taxon>Bacillati</taxon>
        <taxon>Bacillota</taxon>
        <taxon>Bacilli</taxon>
        <taxon>Bacillales</taxon>
        <taxon>Bacillaceae</taxon>
        <taxon>Peribacillus</taxon>
    </lineage>
</organism>
<protein>
    <submittedName>
        <fullName evidence="2">SDR family oxidoreductase</fullName>
    </submittedName>
</protein>
<keyword evidence="3" id="KW-1185">Reference proteome</keyword>
<accession>A0A974NJK6</accession>
<evidence type="ECO:0000313" key="3">
    <source>
        <dbReference type="Proteomes" id="UP000595254"/>
    </source>
</evidence>
<dbReference type="Gene3D" id="3.40.50.720">
    <property type="entry name" value="NAD(P)-binding Rossmann-like Domain"/>
    <property type="match status" value="1"/>
</dbReference>
<dbReference type="CDD" id="cd05244">
    <property type="entry name" value="BVR-B_like_SDR_a"/>
    <property type="match status" value="1"/>
</dbReference>
<feature type="domain" description="NAD(P)-binding" evidence="1">
    <location>
        <begin position="7"/>
        <end position="193"/>
    </location>
</feature>
<dbReference type="InterPro" id="IPR016040">
    <property type="entry name" value="NAD(P)-bd_dom"/>
</dbReference>
<dbReference type="PANTHER" id="PTHR43355">
    <property type="entry name" value="FLAVIN REDUCTASE (NADPH)"/>
    <property type="match status" value="1"/>
</dbReference>
<dbReference type="Proteomes" id="UP000595254">
    <property type="component" value="Chromosome"/>
</dbReference>
<proteinExistence type="predicted"/>
<dbReference type="InterPro" id="IPR051606">
    <property type="entry name" value="Polyketide_Oxido-like"/>
</dbReference>
<dbReference type="EMBL" id="CP068053">
    <property type="protein sequence ID" value="QQS98937.1"/>
    <property type="molecule type" value="Genomic_DNA"/>
</dbReference>
<evidence type="ECO:0000259" key="1">
    <source>
        <dbReference type="Pfam" id="PF13460"/>
    </source>
</evidence>
<dbReference type="InterPro" id="IPR036291">
    <property type="entry name" value="NAD(P)-bd_dom_sf"/>
</dbReference>
<dbReference type="AlphaFoldDB" id="A0A974NJK6"/>
<dbReference type="KEGG" id="ppsr:I6J18_14885"/>
<sequence length="205" mass="22118">MKVILFGATGKTGELVLQQALEAGLEITAFVRNPQKMKTSHPLLHVIEGDALDRTAVSNAMEGQDAVISCLGSNTGLMKSTVLGEMGTNIVHAMKEKNVSRIVYLASAGIDKEIPGVSGKLVMKLLGKVLADHRTAVDAIKANQLDWTIARPMSLNDGPLIGSYREDFKGVPKNGRAISRADVAHFLLRSLEDQKYSKQSVAICY</sequence>
<gene>
    <name evidence="2" type="ORF">I6J18_14885</name>
</gene>
<evidence type="ECO:0000313" key="2">
    <source>
        <dbReference type="EMBL" id="QQS98937.1"/>
    </source>
</evidence>
<dbReference type="GO" id="GO:0004074">
    <property type="term" value="F:biliverdin reductase [NAD(P)H] activity"/>
    <property type="evidence" value="ECO:0007669"/>
    <property type="project" value="TreeGrafter"/>
</dbReference>
<dbReference type="Pfam" id="PF13460">
    <property type="entry name" value="NAD_binding_10"/>
    <property type="match status" value="1"/>
</dbReference>
<dbReference type="PANTHER" id="PTHR43355:SF2">
    <property type="entry name" value="FLAVIN REDUCTASE (NADPH)"/>
    <property type="match status" value="1"/>
</dbReference>
<dbReference type="SUPFAM" id="SSF51735">
    <property type="entry name" value="NAD(P)-binding Rossmann-fold domains"/>
    <property type="match status" value="1"/>
</dbReference>
<dbReference type="GO" id="GO:0042602">
    <property type="term" value="F:riboflavin reductase (NADPH) activity"/>
    <property type="evidence" value="ECO:0007669"/>
    <property type="project" value="TreeGrafter"/>
</dbReference>
<name>A0A974NJK6_PERPY</name>
<dbReference type="RefSeq" id="WP_040374657.1">
    <property type="nucleotide sequence ID" value="NZ_CP068053.1"/>
</dbReference>